<proteinExistence type="predicted"/>
<dbReference type="SMART" id="SM00710">
    <property type="entry name" value="PbH1"/>
    <property type="match status" value="4"/>
</dbReference>
<dbReference type="Proteomes" id="UP001204772">
    <property type="component" value="Unassembled WGS sequence"/>
</dbReference>
<dbReference type="RefSeq" id="WP_253526243.1">
    <property type="nucleotide sequence ID" value="NZ_JAMZEL010000002.1"/>
</dbReference>
<dbReference type="NCBIfam" id="TIGR03804">
    <property type="entry name" value="para_beta_helix"/>
    <property type="match status" value="1"/>
</dbReference>
<feature type="domain" description="Periplasmic copper-binding protein NosD beta helix" evidence="1">
    <location>
        <begin position="158"/>
        <end position="315"/>
    </location>
</feature>
<dbReference type="EMBL" id="JAMZEL010000002">
    <property type="protein sequence ID" value="MCP1382142.1"/>
    <property type="molecule type" value="Genomic_DNA"/>
</dbReference>
<dbReference type="Pfam" id="PF05048">
    <property type="entry name" value="NosD"/>
    <property type="match status" value="1"/>
</dbReference>
<keyword evidence="3" id="KW-1185">Reference proteome</keyword>
<dbReference type="PROSITE" id="PS51257">
    <property type="entry name" value="PROKAR_LIPOPROTEIN"/>
    <property type="match status" value="1"/>
</dbReference>
<dbReference type="InterPro" id="IPR011050">
    <property type="entry name" value="Pectin_lyase_fold/virulence"/>
</dbReference>
<dbReference type="InterPro" id="IPR007742">
    <property type="entry name" value="NosD_dom"/>
</dbReference>
<organism evidence="2 3">
    <name type="scientific">Runella salmonicolor</name>
    <dbReference type="NCBI Taxonomy" id="2950278"/>
    <lineage>
        <taxon>Bacteria</taxon>
        <taxon>Pseudomonadati</taxon>
        <taxon>Bacteroidota</taxon>
        <taxon>Cytophagia</taxon>
        <taxon>Cytophagales</taxon>
        <taxon>Spirosomataceae</taxon>
        <taxon>Runella</taxon>
    </lineage>
</organism>
<evidence type="ECO:0000313" key="3">
    <source>
        <dbReference type="Proteomes" id="UP001204772"/>
    </source>
</evidence>
<name>A0ABT1FNQ1_9BACT</name>
<evidence type="ECO:0000313" key="2">
    <source>
        <dbReference type="EMBL" id="MCP1382142.1"/>
    </source>
</evidence>
<accession>A0ABT1FNQ1</accession>
<dbReference type="InterPro" id="IPR022441">
    <property type="entry name" value="Para_beta_helix_rpt-2"/>
</dbReference>
<gene>
    <name evidence="2" type="ORF">NCI00_06880</name>
</gene>
<dbReference type="Gene3D" id="2.160.20.10">
    <property type="entry name" value="Single-stranded right-handed beta-helix, Pectin lyase-like"/>
    <property type="match status" value="1"/>
</dbReference>
<sequence>MKNLILPLLTLLLLIGCSKDEVTTQQSAPNSVQTERLQTIGKPTAVDINKAMAEFQQIVMAERARLAKTNRAKIACMNNIQVPTDFATIQEAVDNACDGAVIVVKPGTYTELVVVDKPGIKFKANGDVTLTGGFVLNEGADDITIQQFTIVVGAGNIQAINATNVNGGKIFQNTISDPAHKNSTAVRYINGSNVTVHGNNISGTGWGVFFGSTAVNGSSHDNTISNNHITGLTVGSIIGLQGNCDNNFINENTLVNNQTRSNAGVLFYSSQGLGGYCDNNVVKNNISSNGYLGAWFFNGGTNNKIGPNNTFNNNRTYGVYIDGSATGNTIFDNTAQGNVFCDIVNQATDLLSNTFKNNTATCTQGL</sequence>
<dbReference type="SUPFAM" id="SSF51126">
    <property type="entry name" value="Pectin lyase-like"/>
    <property type="match status" value="1"/>
</dbReference>
<reference evidence="2 3" key="1">
    <citation type="submission" date="2022-06" db="EMBL/GenBank/DDBJ databases">
        <title>Runella sp. S5 genome sequencing.</title>
        <authorList>
            <person name="Park S."/>
        </authorList>
    </citation>
    <scope>NUCLEOTIDE SEQUENCE [LARGE SCALE GENOMIC DNA]</scope>
    <source>
        <strain evidence="2 3">S5</strain>
    </source>
</reference>
<dbReference type="InterPro" id="IPR012334">
    <property type="entry name" value="Pectin_lyas_fold"/>
</dbReference>
<protein>
    <recommendedName>
        <fullName evidence="1">Periplasmic copper-binding protein NosD beta helix domain-containing protein</fullName>
    </recommendedName>
</protein>
<evidence type="ECO:0000259" key="1">
    <source>
        <dbReference type="Pfam" id="PF05048"/>
    </source>
</evidence>
<dbReference type="InterPro" id="IPR006626">
    <property type="entry name" value="PbH1"/>
</dbReference>
<comment type="caution">
    <text evidence="2">The sequence shown here is derived from an EMBL/GenBank/DDBJ whole genome shotgun (WGS) entry which is preliminary data.</text>
</comment>